<protein>
    <submittedName>
        <fullName evidence="1">Uncharacterized protein</fullName>
    </submittedName>
</protein>
<dbReference type="EMBL" id="JAGEVG010000016">
    <property type="protein sequence ID" value="MBO3099312.1"/>
    <property type="molecule type" value="Genomic_DNA"/>
</dbReference>
<accession>A0ABS3SUE5</accession>
<dbReference type="Proteomes" id="UP000681315">
    <property type="component" value="Unassembled WGS sequence"/>
</dbReference>
<organism evidence="1 2">
    <name type="scientific">Gelidibacter pelagius</name>
    <dbReference type="NCBI Taxonomy" id="2819985"/>
    <lineage>
        <taxon>Bacteria</taxon>
        <taxon>Pseudomonadati</taxon>
        <taxon>Bacteroidota</taxon>
        <taxon>Flavobacteriia</taxon>
        <taxon>Flavobacteriales</taxon>
        <taxon>Flavobacteriaceae</taxon>
        <taxon>Gelidibacter</taxon>
    </lineage>
</organism>
<reference evidence="1 2" key="1">
    <citation type="submission" date="2021-03" db="EMBL/GenBank/DDBJ databases">
        <title>Gelidibacter sp. nov., isolated from costal sediment.</title>
        <authorList>
            <person name="Lun K.-Y."/>
        </authorList>
    </citation>
    <scope>NUCLEOTIDE SEQUENCE [LARGE SCALE GENOMIC DNA]</scope>
    <source>
        <strain evidence="1 2">DF109</strain>
    </source>
</reference>
<evidence type="ECO:0000313" key="1">
    <source>
        <dbReference type="EMBL" id="MBO3099312.1"/>
    </source>
</evidence>
<dbReference type="RefSeq" id="WP_208234432.1">
    <property type="nucleotide sequence ID" value="NZ_JAGEVG010000016.1"/>
</dbReference>
<name>A0ABS3SUE5_9FLAO</name>
<keyword evidence="2" id="KW-1185">Reference proteome</keyword>
<evidence type="ECO:0000313" key="2">
    <source>
        <dbReference type="Proteomes" id="UP000681315"/>
    </source>
</evidence>
<comment type="caution">
    <text evidence="1">The sequence shown here is derived from an EMBL/GenBank/DDBJ whole genome shotgun (WGS) entry which is preliminary data.</text>
</comment>
<sequence>MKLNPNTITPIGSVIGKEKSRKGFPDSYFTSDDNKLIFAEYTTRKRIEKGQSFFNKLKSDIEDCFDTSKTGLKKIYLFINKINNIHIKKHPIQT</sequence>
<proteinExistence type="predicted"/>
<gene>
    <name evidence="1" type="ORF">J4051_13605</name>
</gene>